<keyword evidence="1" id="KW-0677">Repeat</keyword>
<feature type="repeat" description="HEAT" evidence="2">
    <location>
        <begin position="438"/>
        <end position="476"/>
    </location>
</feature>
<sequence length="1511" mass="162771">MGVVRAVSSLTDPSAKVKMDLPVLKILLGFLIAFGLGDGNEDVRNESRNAARDIVAYYGSSEDVISFFLPQFESVLTTGKADENIAASDYRKEGVVVSLGSIALHLNDDADADKIDDIIDMLLNALKTPSEDVQASVALCLSKLMKKGRTQARIETLLNNLMDECINGQSLASQRGAAYGISAAVKGSGIASLKKFDVVKRLEESCTSGSPPNKEGSLFAIELLSSRLGILFEPYVIVLLPALLKAFSDSNDHVRTAADKTVGLIMSKLSGHGVKLVMPAVLEAFDEPEWRTKQASIHMLGSMSHCAPKQLASCLPKVVPKLTEAFSDTHPKVKNSAESALEELCKVIKNPEISSISTILLKALTDPASGTVHALESLISTEFVHAIDAPSLSIIIPVVHRGLRDRAANTKRYAALISGNICTMVNDPRDFVPYLPILLPDLKSTLLDPIPDVRSISAKSLGSLTRGLGESTFPDLRPWLIETLTSEGGSSVERSGAAQGLTEVLVAGGAHLTEKVMVSEILPLSTHPKAGTREGVLWVLTFLPSALGQAYSSLIDESLPALLSGLADDSETVRDVALRAGRVLVRSNGKAHKDKILPALEDGLSNEDYRIRVASLTLLGDLLSMLGGTKVVKGNADTQDDIRQAERAQAQIALVLGNETRKRVLSSLYLSRSDTAAVVRQSAVQVWKTVVSVTPRTLREILSELVDQIVSALASGDSERTQVAGRCLGDIVSKLGDQVLPEIIPVLRDSLYRGDEFTRQGVCVGLAEVIACSSKEQIIKFLDILVKVVQDALCDEDEQVRKMAASCFQSLYQVVGSRTLEEVVPALLVAMESSDEVVKTRALNGVTGILSVRSRELLPFIIPKLLKAPLTASHADALASISAATGETIHMHFSTIIPTLIFETASFVGSDEEEKEREEAIRRCARAVCHNVDTSGVNWLISEIASKCTNDKDSVRKEGCWFFQVVIEESKFMLAQTISRLNDDSKVVLKSTSEALRALTTCVPAEELVTHIQFIRNLIASMVSEARYRKGGVGDGQFYLPGFNMPKGLEPLLPIYQRGVLYGDAHTREISAAGLGELITITADKYLAGPFLIKLTGPLLRIVGDRNPSAVKIAIIQTLGLILQKGGPALRAFVPQFQTTFVKALSDPSRQVRIEAIKALALLMPLSTRVDPLIKELVATSLSKGSNVTAETAGLVAIQTATLEALAVVLKHGGSKVKLPESIPSALDAGKELVAHEDEGIRESASKVIGYACELLGVDTANDTLQELVSDRASNLTSSSTETKHGIACITRRILSTSVGKDVDRSIYANITNTTLTLMKDDSAVVRSASSVAIGAIVGSSTDVKATLALVEKHIHKNMDKGEELEVQQAVATGLCVTAMLQPGIFRRSEGLALINGALKLAMSGAQRVQFSYNDFLWIALDVKNGETGLEEYLALAHFDSAKTMKPLYEKVLKKMKPVKECPSDEVDHDAPIFSRCEINVLFQPCRHSITMTSSFIDDITISPDLQCHPQ</sequence>
<dbReference type="OMA" id="PRDSEYC"/>
<dbReference type="GeneID" id="7448259"/>
<keyword evidence="5" id="KW-1185">Reference proteome</keyword>
<evidence type="ECO:0000259" key="3">
    <source>
        <dbReference type="SMART" id="SM01349"/>
    </source>
</evidence>
<dbReference type="Pfam" id="PF24984">
    <property type="entry name" value="HEAT_EF3_GNC1"/>
    <property type="match status" value="1"/>
</dbReference>
<reference evidence="4 5" key="1">
    <citation type="journal article" date="2004" name="Science">
        <title>The genome of the diatom Thalassiosira pseudonana: ecology, evolution, and metabolism.</title>
        <authorList>
            <person name="Armbrust E.V."/>
            <person name="Berges J.A."/>
            <person name="Bowler C."/>
            <person name="Green B.R."/>
            <person name="Martinez D."/>
            <person name="Putnam N.H."/>
            <person name="Zhou S."/>
            <person name="Allen A.E."/>
            <person name="Apt K.E."/>
            <person name="Bechner M."/>
            <person name="Brzezinski M.A."/>
            <person name="Chaal B.K."/>
            <person name="Chiovitti A."/>
            <person name="Davis A.K."/>
            <person name="Demarest M.S."/>
            <person name="Detter J.C."/>
            <person name="Glavina T."/>
            <person name="Goodstein D."/>
            <person name="Hadi M.Z."/>
            <person name="Hellsten U."/>
            <person name="Hildebrand M."/>
            <person name="Jenkins B.D."/>
            <person name="Jurka J."/>
            <person name="Kapitonov V.V."/>
            <person name="Kroger N."/>
            <person name="Lau W.W."/>
            <person name="Lane T.W."/>
            <person name="Larimer F.W."/>
            <person name="Lippmeier J.C."/>
            <person name="Lucas S."/>
            <person name="Medina M."/>
            <person name="Montsant A."/>
            <person name="Obornik M."/>
            <person name="Parker M.S."/>
            <person name="Palenik B."/>
            <person name="Pazour G.J."/>
            <person name="Richardson P.M."/>
            <person name="Rynearson T.A."/>
            <person name="Saito M.A."/>
            <person name="Schwartz D.C."/>
            <person name="Thamatrakoln K."/>
            <person name="Valentin K."/>
            <person name="Vardi A."/>
            <person name="Wilkerson F.P."/>
            <person name="Rokhsar D.S."/>
        </authorList>
    </citation>
    <scope>NUCLEOTIDE SEQUENCE [LARGE SCALE GENOMIC DNA]</scope>
    <source>
        <strain evidence="4 5">CCMP1335</strain>
    </source>
</reference>
<dbReference type="InterPro" id="IPR034085">
    <property type="entry name" value="TOG"/>
</dbReference>
<feature type="domain" description="TOG" evidence="3">
    <location>
        <begin position="1045"/>
        <end position="1282"/>
    </location>
</feature>
<evidence type="ECO:0000313" key="5">
    <source>
        <dbReference type="Proteomes" id="UP000001449"/>
    </source>
</evidence>
<dbReference type="PROSITE" id="PS50077">
    <property type="entry name" value="HEAT_REPEAT"/>
    <property type="match status" value="5"/>
</dbReference>
<dbReference type="InterPro" id="IPR057546">
    <property type="entry name" value="HEAT_GCN1"/>
</dbReference>
<evidence type="ECO:0000256" key="2">
    <source>
        <dbReference type="PROSITE-ProRule" id="PRU00103"/>
    </source>
</evidence>
<protein>
    <recommendedName>
        <fullName evidence="3">TOG domain-containing protein</fullName>
    </recommendedName>
</protein>
<feature type="repeat" description="HEAT" evidence="2">
    <location>
        <begin position="785"/>
        <end position="822"/>
    </location>
</feature>
<feature type="repeat" description="HEAT" evidence="2">
    <location>
        <begin position="596"/>
        <end position="633"/>
    </location>
</feature>
<feature type="repeat" description="HEAT" evidence="2">
    <location>
        <begin position="318"/>
        <end position="355"/>
    </location>
</feature>
<evidence type="ECO:0000256" key="1">
    <source>
        <dbReference type="ARBA" id="ARBA00022737"/>
    </source>
</evidence>
<dbReference type="SMART" id="SM01349">
    <property type="entry name" value="TOG"/>
    <property type="match status" value="2"/>
</dbReference>
<dbReference type="RefSeq" id="XP_002295125.1">
    <property type="nucleotide sequence ID" value="XM_002295089.1"/>
</dbReference>
<dbReference type="InterPro" id="IPR011989">
    <property type="entry name" value="ARM-like"/>
</dbReference>
<dbReference type="EMBL" id="CM000654">
    <property type="protein sequence ID" value="EED87429.1"/>
    <property type="molecule type" value="Genomic_DNA"/>
</dbReference>
<dbReference type="InParanoid" id="B8CG53"/>
<dbReference type="Pfam" id="PF23271">
    <property type="entry name" value="HEAT_GCN1"/>
    <property type="match status" value="1"/>
</dbReference>
<dbReference type="KEGG" id="tps:THAPSDRAFT_270116"/>
<dbReference type="InterPro" id="IPR016024">
    <property type="entry name" value="ARM-type_fold"/>
</dbReference>
<dbReference type="HOGENOM" id="CLU_000504_2_3_1"/>
<dbReference type="STRING" id="35128.B8CG53"/>
<dbReference type="Pfam" id="PF02985">
    <property type="entry name" value="HEAT"/>
    <property type="match status" value="1"/>
</dbReference>
<gene>
    <name evidence="4" type="ORF">THAPSDRAFT_270116</name>
</gene>
<accession>B8CG53</accession>
<proteinExistence type="predicted"/>
<dbReference type="PANTHER" id="PTHR23346">
    <property type="entry name" value="TRANSLATIONAL ACTIVATOR GCN1-RELATED"/>
    <property type="match status" value="1"/>
</dbReference>
<feature type="repeat" description="HEAT" evidence="2">
    <location>
        <begin position="239"/>
        <end position="275"/>
    </location>
</feature>
<reference evidence="4 5" key="2">
    <citation type="journal article" date="2008" name="Nature">
        <title>The Phaeodactylum genome reveals the evolutionary history of diatom genomes.</title>
        <authorList>
            <person name="Bowler C."/>
            <person name="Allen A.E."/>
            <person name="Badger J.H."/>
            <person name="Grimwood J."/>
            <person name="Jabbari K."/>
            <person name="Kuo A."/>
            <person name="Maheswari U."/>
            <person name="Martens C."/>
            <person name="Maumus F."/>
            <person name="Otillar R.P."/>
            <person name="Rayko E."/>
            <person name="Salamov A."/>
            <person name="Vandepoele K."/>
            <person name="Beszteri B."/>
            <person name="Gruber A."/>
            <person name="Heijde M."/>
            <person name="Katinka M."/>
            <person name="Mock T."/>
            <person name="Valentin K."/>
            <person name="Verret F."/>
            <person name="Berges J.A."/>
            <person name="Brownlee C."/>
            <person name="Cadoret J.P."/>
            <person name="Chiovitti A."/>
            <person name="Choi C.J."/>
            <person name="Coesel S."/>
            <person name="De Martino A."/>
            <person name="Detter J.C."/>
            <person name="Durkin C."/>
            <person name="Falciatore A."/>
            <person name="Fournet J."/>
            <person name="Haruta M."/>
            <person name="Huysman M.J."/>
            <person name="Jenkins B.D."/>
            <person name="Jiroutova K."/>
            <person name="Jorgensen R.E."/>
            <person name="Joubert Y."/>
            <person name="Kaplan A."/>
            <person name="Kroger N."/>
            <person name="Kroth P.G."/>
            <person name="La Roche J."/>
            <person name="Lindquist E."/>
            <person name="Lommer M."/>
            <person name="Martin-Jezequel V."/>
            <person name="Lopez P.J."/>
            <person name="Lucas S."/>
            <person name="Mangogna M."/>
            <person name="McGinnis K."/>
            <person name="Medlin L.K."/>
            <person name="Montsant A."/>
            <person name="Oudot-Le Secq M.P."/>
            <person name="Napoli C."/>
            <person name="Obornik M."/>
            <person name="Parker M.S."/>
            <person name="Petit J.L."/>
            <person name="Porcel B.M."/>
            <person name="Poulsen N."/>
            <person name="Robison M."/>
            <person name="Rychlewski L."/>
            <person name="Rynearson T.A."/>
            <person name="Schmutz J."/>
            <person name="Shapiro H."/>
            <person name="Siaut M."/>
            <person name="Stanley M."/>
            <person name="Sussman M.R."/>
            <person name="Taylor A.R."/>
            <person name="Vardi A."/>
            <person name="von Dassow P."/>
            <person name="Vyverman W."/>
            <person name="Willis A."/>
            <person name="Wyrwicz L.S."/>
            <person name="Rokhsar D.S."/>
            <person name="Weissenbach J."/>
            <person name="Armbrust E.V."/>
            <person name="Green B.R."/>
            <person name="Van de Peer Y."/>
            <person name="Grigoriev I.V."/>
        </authorList>
    </citation>
    <scope>NUCLEOTIDE SEQUENCE [LARGE SCALE GENOMIC DNA]</scope>
    <source>
        <strain evidence="4 5">CCMP1335</strain>
    </source>
</reference>
<organism evidence="4 5">
    <name type="scientific">Thalassiosira pseudonana</name>
    <name type="common">Marine diatom</name>
    <name type="synonym">Cyclotella nana</name>
    <dbReference type="NCBI Taxonomy" id="35128"/>
    <lineage>
        <taxon>Eukaryota</taxon>
        <taxon>Sar</taxon>
        <taxon>Stramenopiles</taxon>
        <taxon>Ochrophyta</taxon>
        <taxon>Bacillariophyta</taxon>
        <taxon>Coscinodiscophyceae</taxon>
        <taxon>Thalassiosirophycidae</taxon>
        <taxon>Thalassiosirales</taxon>
        <taxon>Thalassiosiraceae</taxon>
        <taxon>Thalassiosira</taxon>
    </lineage>
</organism>
<dbReference type="InterPro" id="IPR021133">
    <property type="entry name" value="HEAT_type_2"/>
</dbReference>
<dbReference type="eggNOG" id="KOG1242">
    <property type="taxonomic scope" value="Eukaryota"/>
</dbReference>
<feature type="domain" description="TOG" evidence="3">
    <location>
        <begin position="147"/>
        <end position="378"/>
    </location>
</feature>
<dbReference type="SUPFAM" id="SSF48371">
    <property type="entry name" value="ARM repeat"/>
    <property type="match status" value="2"/>
</dbReference>
<dbReference type="PaxDb" id="35128-Thaps270116"/>
<dbReference type="Pfam" id="PF24987">
    <property type="entry name" value="HEAT_EF3_N"/>
    <property type="match status" value="1"/>
</dbReference>
<evidence type="ECO:0000313" key="4">
    <source>
        <dbReference type="EMBL" id="EED87429.1"/>
    </source>
</evidence>
<dbReference type="PANTHER" id="PTHR23346:SF7">
    <property type="entry name" value="STALLED RIBOSOME SENSOR GCN1"/>
    <property type="match status" value="1"/>
</dbReference>
<dbReference type="Gene3D" id="1.25.10.10">
    <property type="entry name" value="Leucine-rich Repeat Variant"/>
    <property type="match status" value="5"/>
</dbReference>
<dbReference type="InterPro" id="IPR000357">
    <property type="entry name" value="HEAT"/>
</dbReference>
<name>B8CG53_THAPS</name>
<dbReference type="Proteomes" id="UP000001449">
    <property type="component" value="Chromosome 23"/>
</dbReference>